<reference evidence="4 5" key="1">
    <citation type="submission" date="2017-08" db="EMBL/GenBank/DDBJ databases">
        <title>Infants hospitalized years apart are colonized by the same room-sourced microbial strains.</title>
        <authorList>
            <person name="Brooks B."/>
            <person name="Olm M.R."/>
            <person name="Firek B.A."/>
            <person name="Baker R."/>
            <person name="Thomas B.C."/>
            <person name="Morowitz M.J."/>
            <person name="Banfield J.F."/>
        </authorList>
    </citation>
    <scope>NUCLEOTIDE SEQUENCE [LARGE SCALE GENOMIC DNA]</scope>
    <source>
        <strain evidence="4">S2_005_001_R1_22</strain>
    </source>
</reference>
<dbReference type="GO" id="GO:0016747">
    <property type="term" value="F:acyltransferase activity, transferring groups other than amino-acyl groups"/>
    <property type="evidence" value="ECO:0007669"/>
    <property type="project" value="InterPro"/>
</dbReference>
<evidence type="ECO:0000313" key="4">
    <source>
        <dbReference type="EMBL" id="PZQ61715.1"/>
    </source>
</evidence>
<dbReference type="GO" id="GO:0009103">
    <property type="term" value="P:lipopolysaccharide biosynthetic process"/>
    <property type="evidence" value="ECO:0007669"/>
    <property type="project" value="TreeGrafter"/>
</dbReference>
<sequence length="664" mass="71418">MIGTDKSRNRTIIKLVAADGRPVSGAKAAPERGREGPGLSYRTDVEGLRALAVLPIVLFHFGSTWLSGGYVGVDVFFVISGFVIARSIVAEVDAGRFGIAAFYFRRMCRILPALIALVVATSAVAVLLLLPEDLETHFRSVASVGAFASNIFFWKSSGYFEAAAQTRPLLHTWSLAVEEQYYLLAPALLAFLYRRARRWWLPAILVVAAASLAVSVATVFVAPKAGYFLLPSRAWELLLGAAIALASATPFARPVAREGLALGGVALILGSVVLLDESSPFPGWNALFPCLGTVMVILVGTGAGRLPVVNRLLSTAAPRWIGRISYSLYLVHWPVVAFFHYRMLRPPTAAEGAVMVVASVAVAALSWRFVEEPARRWAHRMPADPARRRRVLSAGVVASLATIALGLGGAATGGWPGRFPDYHRVAVAGQEQWGGPACFNEDPSRVIAWDAGRCTRVHGRGGRVLLWGDSNAAHYVPGLVARARLLDRDVLQYTFAGCPPILGYYSAARIGCARSNARVPGMIRALGIEHVVLAARWDGVALRQIAQLHDTIATLRRAGVRVTVIGQSPLFGASPQTIDYLSGQSPHRVGSSAPMVNAAVVEAVRREAADATFVDPLARLCHGGRCPYRVGRHWYYADEGHLSAAGSTWAADRFLIAALTLRAR</sequence>
<name>A0A2W5PFX3_9SPHN</name>
<keyword evidence="4" id="KW-0012">Acyltransferase</keyword>
<keyword evidence="1" id="KW-0472">Membrane</keyword>
<dbReference type="PANTHER" id="PTHR23028">
    <property type="entry name" value="ACETYLTRANSFERASE"/>
    <property type="match status" value="1"/>
</dbReference>
<feature type="transmembrane region" description="Helical" evidence="1">
    <location>
        <begin position="286"/>
        <end position="308"/>
    </location>
</feature>
<feature type="domain" description="Acyltransferase 3" evidence="2">
    <location>
        <begin position="44"/>
        <end position="367"/>
    </location>
</feature>
<proteinExistence type="predicted"/>
<feature type="transmembrane region" description="Helical" evidence="1">
    <location>
        <begin position="391"/>
        <end position="415"/>
    </location>
</feature>
<dbReference type="SUPFAM" id="SSF52266">
    <property type="entry name" value="SGNH hydrolase"/>
    <property type="match status" value="1"/>
</dbReference>
<feature type="transmembrane region" description="Helical" evidence="1">
    <location>
        <begin position="320"/>
        <end position="341"/>
    </location>
</feature>
<comment type="caution">
    <text evidence="4">The sequence shown here is derived from an EMBL/GenBank/DDBJ whole genome shotgun (WGS) entry which is preliminary data.</text>
</comment>
<feature type="transmembrane region" description="Helical" evidence="1">
    <location>
        <begin position="47"/>
        <end position="63"/>
    </location>
</feature>
<feature type="transmembrane region" description="Helical" evidence="1">
    <location>
        <begin position="259"/>
        <end position="274"/>
    </location>
</feature>
<dbReference type="InterPro" id="IPR043968">
    <property type="entry name" value="SGNH"/>
</dbReference>
<evidence type="ECO:0000259" key="2">
    <source>
        <dbReference type="Pfam" id="PF01757"/>
    </source>
</evidence>
<dbReference type="AlphaFoldDB" id="A0A2W5PFX3"/>
<accession>A0A2W5PFX3</accession>
<dbReference type="Pfam" id="PF01757">
    <property type="entry name" value="Acyl_transf_3"/>
    <property type="match status" value="1"/>
</dbReference>
<dbReference type="EMBL" id="QFQI01000002">
    <property type="protein sequence ID" value="PZQ61715.1"/>
    <property type="molecule type" value="Genomic_DNA"/>
</dbReference>
<keyword evidence="4" id="KW-0808">Transferase</keyword>
<organism evidence="4 5">
    <name type="scientific">Sphingomonas taxi</name>
    <dbReference type="NCBI Taxonomy" id="1549858"/>
    <lineage>
        <taxon>Bacteria</taxon>
        <taxon>Pseudomonadati</taxon>
        <taxon>Pseudomonadota</taxon>
        <taxon>Alphaproteobacteria</taxon>
        <taxon>Sphingomonadales</taxon>
        <taxon>Sphingomonadaceae</taxon>
        <taxon>Sphingomonas</taxon>
    </lineage>
</organism>
<evidence type="ECO:0000259" key="3">
    <source>
        <dbReference type="Pfam" id="PF19040"/>
    </source>
</evidence>
<feature type="transmembrane region" description="Helical" evidence="1">
    <location>
        <begin position="110"/>
        <end position="130"/>
    </location>
</feature>
<dbReference type="Proteomes" id="UP000249229">
    <property type="component" value="Unassembled WGS sequence"/>
</dbReference>
<evidence type="ECO:0000256" key="1">
    <source>
        <dbReference type="SAM" id="Phobius"/>
    </source>
</evidence>
<evidence type="ECO:0000313" key="5">
    <source>
        <dbReference type="Proteomes" id="UP000249229"/>
    </source>
</evidence>
<protein>
    <submittedName>
        <fullName evidence="4">Acyltransferase</fullName>
    </submittedName>
</protein>
<keyword evidence="1" id="KW-1133">Transmembrane helix</keyword>
<feature type="transmembrane region" description="Helical" evidence="1">
    <location>
        <begin position="199"/>
        <end position="222"/>
    </location>
</feature>
<feature type="domain" description="SGNH" evidence="3">
    <location>
        <begin position="450"/>
        <end position="654"/>
    </location>
</feature>
<dbReference type="InterPro" id="IPR002656">
    <property type="entry name" value="Acyl_transf_3_dom"/>
</dbReference>
<gene>
    <name evidence="4" type="ORF">DI544_03530</name>
</gene>
<dbReference type="GO" id="GO:0016020">
    <property type="term" value="C:membrane"/>
    <property type="evidence" value="ECO:0007669"/>
    <property type="project" value="TreeGrafter"/>
</dbReference>
<dbReference type="PANTHER" id="PTHR23028:SF53">
    <property type="entry name" value="ACYL_TRANSF_3 DOMAIN-CONTAINING PROTEIN"/>
    <property type="match status" value="1"/>
</dbReference>
<feature type="transmembrane region" description="Helical" evidence="1">
    <location>
        <begin position="234"/>
        <end position="252"/>
    </location>
</feature>
<feature type="transmembrane region" description="Helical" evidence="1">
    <location>
        <begin position="353"/>
        <end position="370"/>
    </location>
</feature>
<dbReference type="InterPro" id="IPR050879">
    <property type="entry name" value="Acyltransferase_3"/>
</dbReference>
<keyword evidence="1" id="KW-0812">Transmembrane</keyword>
<dbReference type="Pfam" id="PF19040">
    <property type="entry name" value="SGNH"/>
    <property type="match status" value="1"/>
</dbReference>